<feature type="chain" id="PRO_5022952011" description="SCP domain-containing protein" evidence="1">
    <location>
        <begin position="24"/>
        <end position="173"/>
    </location>
</feature>
<organism evidence="2 3">
    <name type="scientific">Ustilago trichophora</name>
    <dbReference type="NCBI Taxonomy" id="86804"/>
    <lineage>
        <taxon>Eukaryota</taxon>
        <taxon>Fungi</taxon>
        <taxon>Dikarya</taxon>
        <taxon>Basidiomycota</taxon>
        <taxon>Ustilaginomycotina</taxon>
        <taxon>Ustilaginomycetes</taxon>
        <taxon>Ustilaginales</taxon>
        <taxon>Ustilaginaceae</taxon>
        <taxon>Ustilago</taxon>
    </lineage>
</organism>
<sequence>MTMTTFFRTIVIWVALSVPLTQAIDQSGWNSKEQGVWLSAKDFLEKAYSGHSANYNHGYDMHVPFTQNDAERAWEYAKDRSGPIFWTNHQDSRRSTYIMTKLPDSHPLVTDVWKLNADKVPKTAYLFWKVKKQLSGRISHELLGVDVWSVGAPTNPQYTIEEVIQNLSSRIRR</sequence>
<protein>
    <recommendedName>
        <fullName evidence="4">SCP domain-containing protein</fullName>
    </recommendedName>
</protein>
<dbReference type="AlphaFoldDB" id="A0A5C3E9D4"/>
<feature type="signal peptide" evidence="1">
    <location>
        <begin position="1"/>
        <end position="23"/>
    </location>
</feature>
<evidence type="ECO:0008006" key="4">
    <source>
        <dbReference type="Google" id="ProtNLM"/>
    </source>
</evidence>
<evidence type="ECO:0000313" key="2">
    <source>
        <dbReference type="EMBL" id="SPO27274.1"/>
    </source>
</evidence>
<gene>
    <name evidence="2" type="ORF">UTRI_10391</name>
</gene>
<keyword evidence="1" id="KW-0732">Signal</keyword>
<dbReference type="Proteomes" id="UP000324022">
    <property type="component" value="Unassembled WGS sequence"/>
</dbReference>
<evidence type="ECO:0000313" key="3">
    <source>
        <dbReference type="Proteomes" id="UP000324022"/>
    </source>
</evidence>
<name>A0A5C3E9D4_9BASI</name>
<accession>A0A5C3E9D4</accession>
<proteinExistence type="predicted"/>
<dbReference type="OrthoDB" id="2552319at2759"/>
<evidence type="ECO:0000256" key="1">
    <source>
        <dbReference type="SAM" id="SignalP"/>
    </source>
</evidence>
<keyword evidence="3" id="KW-1185">Reference proteome</keyword>
<dbReference type="EMBL" id="OOIN01000017">
    <property type="protein sequence ID" value="SPO27274.1"/>
    <property type="molecule type" value="Genomic_DNA"/>
</dbReference>
<reference evidence="2 3" key="1">
    <citation type="submission" date="2018-03" db="EMBL/GenBank/DDBJ databases">
        <authorList>
            <person name="Guldener U."/>
        </authorList>
    </citation>
    <scope>NUCLEOTIDE SEQUENCE [LARGE SCALE GENOMIC DNA]</scope>
    <source>
        <strain evidence="2 3">NBRC100155</strain>
    </source>
</reference>